<gene>
    <name evidence="1" type="ORF">GJU80_10660</name>
</gene>
<dbReference type="EMBL" id="WJXO01000001">
    <property type="protein sequence ID" value="MRN38921.1"/>
    <property type="molecule type" value="Genomic_DNA"/>
</dbReference>
<evidence type="ECO:0000313" key="1">
    <source>
        <dbReference type="EMBL" id="MRN38921.1"/>
    </source>
</evidence>
<accession>A0A5Q3S292</accession>
<evidence type="ECO:0000313" key="2">
    <source>
        <dbReference type="Proteomes" id="UP000486297"/>
    </source>
</evidence>
<dbReference type="Proteomes" id="UP000486297">
    <property type="component" value="Unassembled WGS sequence"/>
</dbReference>
<sequence length="82" mass="9549">MAKVIHYIRFTAIGFDQFINTLLGGYPDETLSARVYRNAIKPDSAKSWLMAMAVINKLFFWQANHCRGAYNQERERNHSPKE</sequence>
<protein>
    <submittedName>
        <fullName evidence="1">Uncharacterized protein</fullName>
    </submittedName>
</protein>
<organism evidence="1 2">
    <name type="scientific">Neisseria brasiliensis</name>
    <dbReference type="NCBI Taxonomy" id="2666100"/>
    <lineage>
        <taxon>Bacteria</taxon>
        <taxon>Pseudomonadati</taxon>
        <taxon>Pseudomonadota</taxon>
        <taxon>Betaproteobacteria</taxon>
        <taxon>Neisseriales</taxon>
        <taxon>Neisseriaceae</taxon>
        <taxon>Neisseria</taxon>
    </lineage>
</organism>
<comment type="caution">
    <text evidence="1">The sequence shown here is derived from an EMBL/GenBank/DDBJ whole genome shotgun (WGS) entry which is preliminary data.</text>
</comment>
<proteinExistence type="predicted"/>
<dbReference type="RefSeq" id="WP_097784572.1">
    <property type="nucleotide sequence ID" value="NZ_CP046027.1"/>
</dbReference>
<name>A0A5Q3S292_9NEIS</name>
<dbReference type="AlphaFoldDB" id="A0A5Q3S292"/>
<keyword evidence="2" id="KW-1185">Reference proteome</keyword>
<reference evidence="1" key="1">
    <citation type="journal article" name="Emerg. Infect. Dis.">
        <title>Two cases of a newly characterized neisseria species.</title>
        <authorList>
            <person name="Mustapha M."/>
            <person name="Lemos A.P.S."/>
            <person name="Harrison L.H."/>
            <person name="Vantyne D."/>
            <person name="Sacchi C.T."/>
        </authorList>
    </citation>
    <scope>NUCLEOTIDE SEQUENCE</scope>
    <source>
        <strain evidence="1">N.95.16</strain>
    </source>
</reference>